<evidence type="ECO:0000313" key="2">
    <source>
        <dbReference type="EMBL" id="MBK7274351.1"/>
    </source>
</evidence>
<evidence type="ECO:0000313" key="3">
    <source>
        <dbReference type="Proteomes" id="UP000726105"/>
    </source>
</evidence>
<reference evidence="2 3" key="1">
    <citation type="submission" date="2020-10" db="EMBL/GenBank/DDBJ databases">
        <title>Connecting structure to function with the recovery of over 1000 high-quality activated sludge metagenome-assembled genomes encoding full-length rRNA genes using long-read sequencing.</title>
        <authorList>
            <person name="Singleton C.M."/>
            <person name="Petriglieri F."/>
            <person name="Kristensen J.M."/>
            <person name="Kirkegaard R.H."/>
            <person name="Michaelsen T.Y."/>
            <person name="Andersen M.H."/>
            <person name="Karst S.M."/>
            <person name="Dueholm M.S."/>
            <person name="Nielsen P.H."/>
            <person name="Albertsen M."/>
        </authorList>
    </citation>
    <scope>NUCLEOTIDE SEQUENCE [LARGE SCALE GENOMIC DNA]</scope>
    <source>
        <strain evidence="2">Ega_18-Q3-R5-49_MAXAC.001</strain>
    </source>
</reference>
<proteinExistence type="predicted"/>
<dbReference type="InterPro" id="IPR002934">
    <property type="entry name" value="Polymerase_NTP_transf_dom"/>
</dbReference>
<dbReference type="Proteomes" id="UP000726105">
    <property type="component" value="Unassembled WGS sequence"/>
</dbReference>
<comment type="caution">
    <text evidence="2">The sequence shown here is derived from an EMBL/GenBank/DDBJ whole genome shotgun (WGS) entry which is preliminary data.</text>
</comment>
<dbReference type="AlphaFoldDB" id="A0A935INC7"/>
<organism evidence="2 3">
    <name type="scientific">Candidatus Phosphoribacter hodrii</name>
    <dbReference type="NCBI Taxonomy" id="2953743"/>
    <lineage>
        <taxon>Bacteria</taxon>
        <taxon>Bacillati</taxon>
        <taxon>Actinomycetota</taxon>
        <taxon>Actinomycetes</taxon>
        <taxon>Micrococcales</taxon>
        <taxon>Dermatophilaceae</taxon>
        <taxon>Candidatus Phosphoribacter</taxon>
    </lineage>
</organism>
<dbReference type="GO" id="GO:0016779">
    <property type="term" value="F:nucleotidyltransferase activity"/>
    <property type="evidence" value="ECO:0007669"/>
    <property type="project" value="InterPro"/>
</dbReference>
<dbReference type="InterPro" id="IPR043519">
    <property type="entry name" value="NT_sf"/>
</dbReference>
<dbReference type="Pfam" id="PF01909">
    <property type="entry name" value="NTP_transf_2"/>
    <property type="match status" value="1"/>
</dbReference>
<evidence type="ECO:0000259" key="1">
    <source>
        <dbReference type="Pfam" id="PF01909"/>
    </source>
</evidence>
<sequence>MDLSFPLATIAPTLDSGVLHVLAATTSGCTGAEVHRRLGHGSDEGVRKVLARLVGQGIVVVETPARYPLYRLNRSHVAAPHIEALTRVRQDIVDRIRDQVTAWQVLPTHAGLFGSFARGTAHANSDIDVLLVRPETLTEREEDLWLDQVDGLDRAIKAWTGNVAQIIDLTAATLGRMAREGDPLVDSWRAEDIPLHGGRLIALLRELR</sequence>
<dbReference type="EMBL" id="JADJIB010000005">
    <property type="protein sequence ID" value="MBK7274351.1"/>
    <property type="molecule type" value="Genomic_DNA"/>
</dbReference>
<name>A0A935INC7_9MICO</name>
<dbReference type="CDD" id="cd05403">
    <property type="entry name" value="NT_KNTase_like"/>
    <property type="match status" value="1"/>
</dbReference>
<protein>
    <submittedName>
        <fullName evidence="2">Nucleotidyltransferase domain-containing protein</fullName>
    </submittedName>
</protein>
<dbReference type="Gene3D" id="3.30.460.10">
    <property type="entry name" value="Beta Polymerase, domain 2"/>
    <property type="match status" value="1"/>
</dbReference>
<dbReference type="SUPFAM" id="SSF81301">
    <property type="entry name" value="Nucleotidyltransferase"/>
    <property type="match status" value="1"/>
</dbReference>
<feature type="domain" description="Polymerase nucleotidyl transferase" evidence="1">
    <location>
        <begin position="104"/>
        <end position="145"/>
    </location>
</feature>
<gene>
    <name evidence="2" type="ORF">IPI13_14680</name>
</gene>
<accession>A0A935INC7</accession>